<dbReference type="InterPro" id="IPR036291">
    <property type="entry name" value="NAD(P)-bd_dom_sf"/>
</dbReference>
<evidence type="ECO:0000256" key="1">
    <source>
        <dbReference type="SAM" id="MobiDB-lite"/>
    </source>
</evidence>
<protein>
    <submittedName>
        <fullName evidence="7">NAD-glutamate dehydrogenase</fullName>
    </submittedName>
</protein>
<dbReference type="Pfam" id="PF05088">
    <property type="entry name" value="Bac_GDH_CD"/>
    <property type="match status" value="1"/>
</dbReference>
<dbReference type="Pfam" id="PF21073">
    <property type="entry name" value="GDH_HM1"/>
    <property type="match status" value="1"/>
</dbReference>
<dbReference type="Pfam" id="PF21078">
    <property type="entry name" value="GDH_HM3"/>
    <property type="match status" value="1"/>
</dbReference>
<dbReference type="Pfam" id="PF21077">
    <property type="entry name" value="GDH_ACT3"/>
    <property type="match status" value="1"/>
</dbReference>
<feature type="domain" description="NAD-glutamate dehydrogenase ACT2" evidence="5">
    <location>
        <begin position="451"/>
        <end position="543"/>
    </location>
</feature>
<dbReference type="InterPro" id="IPR049056">
    <property type="entry name" value="NAD_Glu_DH_HM3"/>
</dbReference>
<reference evidence="8" key="1">
    <citation type="journal article" date="2019" name="Int. J. Syst. Evol. Microbiol.">
        <title>The Global Catalogue of Microorganisms (GCM) 10K type strain sequencing project: providing services to taxonomists for standard genome sequencing and annotation.</title>
        <authorList>
            <consortium name="The Broad Institute Genomics Platform"/>
            <consortium name="The Broad Institute Genome Sequencing Center for Infectious Disease"/>
            <person name="Wu L."/>
            <person name="Ma J."/>
        </authorList>
    </citation>
    <scope>NUCLEOTIDE SEQUENCE [LARGE SCALE GENOMIC DNA]</scope>
    <source>
        <strain evidence="8">CGMCC 4.1641</strain>
    </source>
</reference>
<dbReference type="SUPFAM" id="SSF51735">
    <property type="entry name" value="NAD(P)-binding Rossmann-fold domains"/>
    <property type="match status" value="1"/>
</dbReference>
<dbReference type="Gene3D" id="3.40.50.720">
    <property type="entry name" value="NAD(P)-binding Rossmann-like Domain"/>
    <property type="match status" value="1"/>
</dbReference>
<feature type="domain" description="NAD-glutamate dehydrogenase N-terminal ACT1" evidence="4">
    <location>
        <begin position="48"/>
        <end position="200"/>
    </location>
</feature>
<dbReference type="InterPro" id="IPR046346">
    <property type="entry name" value="Aminoacid_DH-like_N_sf"/>
</dbReference>
<evidence type="ECO:0000259" key="4">
    <source>
        <dbReference type="Pfam" id="PF21075"/>
    </source>
</evidence>
<dbReference type="EMBL" id="JBHSKJ010000030">
    <property type="protein sequence ID" value="MFC5149679.1"/>
    <property type="molecule type" value="Genomic_DNA"/>
</dbReference>
<gene>
    <name evidence="7" type="ORF">ACFPP6_34010</name>
</gene>
<dbReference type="Pfam" id="PF21076">
    <property type="entry name" value="GDH_ACT2"/>
    <property type="match status" value="1"/>
</dbReference>
<feature type="domain" description="NAD-specific glutamate dehydrogenase C-terminal" evidence="3">
    <location>
        <begin position="1319"/>
        <end position="1656"/>
    </location>
</feature>
<feature type="compositionally biased region" description="Basic and acidic residues" evidence="1">
    <location>
        <begin position="1"/>
        <end position="18"/>
    </location>
</feature>
<dbReference type="RefSeq" id="WP_382050496.1">
    <property type="nucleotide sequence ID" value="NZ_JBHSKJ010000030.1"/>
</dbReference>
<dbReference type="InterPro" id="IPR049059">
    <property type="entry name" value="NAD_Glu_DH_HM1"/>
</dbReference>
<feature type="region of interest" description="Disordered" evidence="1">
    <location>
        <begin position="289"/>
        <end position="320"/>
    </location>
</feature>
<dbReference type="Proteomes" id="UP001596222">
    <property type="component" value="Unassembled WGS sequence"/>
</dbReference>
<proteinExistence type="predicted"/>
<dbReference type="Pfam" id="PF21079">
    <property type="entry name" value="GDH_HM2"/>
    <property type="match status" value="1"/>
</dbReference>
<evidence type="ECO:0000259" key="2">
    <source>
        <dbReference type="Pfam" id="PF05088"/>
    </source>
</evidence>
<dbReference type="Pfam" id="PF21074">
    <property type="entry name" value="GDH_C"/>
    <property type="match status" value="1"/>
</dbReference>
<evidence type="ECO:0000259" key="5">
    <source>
        <dbReference type="Pfam" id="PF21076"/>
    </source>
</evidence>
<dbReference type="SUPFAM" id="SSF53223">
    <property type="entry name" value="Aminoacid dehydrogenase-like, N-terminal domain"/>
    <property type="match status" value="1"/>
</dbReference>
<evidence type="ECO:0000259" key="3">
    <source>
        <dbReference type="Pfam" id="PF21074"/>
    </source>
</evidence>
<organism evidence="7 8">
    <name type="scientific">Streptomyces aureoversilis</name>
    <dbReference type="NCBI Taxonomy" id="67277"/>
    <lineage>
        <taxon>Bacteria</taxon>
        <taxon>Bacillati</taxon>
        <taxon>Actinomycetota</taxon>
        <taxon>Actinomycetes</taxon>
        <taxon>Kitasatosporales</taxon>
        <taxon>Streptomycetaceae</taxon>
        <taxon>Streptomyces</taxon>
    </lineage>
</organism>
<dbReference type="InterPro" id="IPR007780">
    <property type="entry name" value="NAD_Glu_DH_bac"/>
</dbReference>
<accession>A0ABW0AAG9</accession>
<dbReference type="PANTHER" id="PTHR43403:SF1">
    <property type="entry name" value="NAD-SPECIFIC GLUTAMATE DEHYDROGENASE"/>
    <property type="match status" value="1"/>
</dbReference>
<feature type="domain" description="NAD-glutamate dehydrogenase ACT3" evidence="6">
    <location>
        <begin position="603"/>
        <end position="675"/>
    </location>
</feature>
<name>A0ABW0AAG9_9ACTN</name>
<evidence type="ECO:0000313" key="7">
    <source>
        <dbReference type="EMBL" id="MFC5149679.1"/>
    </source>
</evidence>
<comment type="caution">
    <text evidence="7">The sequence shown here is derived from an EMBL/GenBank/DDBJ whole genome shotgun (WGS) entry which is preliminary data.</text>
</comment>
<dbReference type="InterPro" id="IPR049058">
    <property type="entry name" value="NAD_Glu_DH_HM2"/>
</dbReference>
<dbReference type="PANTHER" id="PTHR43403">
    <property type="entry name" value="NAD-SPECIFIC GLUTAMATE DEHYDROGENASE"/>
    <property type="match status" value="1"/>
</dbReference>
<feature type="region of interest" description="Disordered" evidence="1">
    <location>
        <begin position="1"/>
        <end position="38"/>
    </location>
</feature>
<dbReference type="PIRSF" id="PIRSF036761">
    <property type="entry name" value="GDH_Mll4104"/>
    <property type="match status" value="1"/>
</dbReference>
<evidence type="ECO:0000313" key="8">
    <source>
        <dbReference type="Proteomes" id="UP001596222"/>
    </source>
</evidence>
<dbReference type="InterPro" id="IPR024727">
    <property type="entry name" value="NAD_Glu_DH_N_ACT1"/>
</dbReference>
<dbReference type="InterPro" id="IPR049064">
    <property type="entry name" value="NAD_Glu_DH_ACT3"/>
</dbReference>
<dbReference type="Pfam" id="PF21075">
    <property type="entry name" value="GDH_ACT1"/>
    <property type="match status" value="1"/>
</dbReference>
<dbReference type="InterPro" id="IPR028971">
    <property type="entry name" value="NAD-GDH_cat"/>
</dbReference>
<feature type="domain" description="NAD-glutamate dehydrogenase catalytic" evidence="2">
    <location>
        <begin position="777"/>
        <end position="1274"/>
    </location>
</feature>
<keyword evidence="8" id="KW-1185">Reference proteome</keyword>
<dbReference type="InterPro" id="IPR049062">
    <property type="entry name" value="NAD_Glu_DH_ACT2"/>
</dbReference>
<evidence type="ECO:0000259" key="6">
    <source>
        <dbReference type="Pfam" id="PF21077"/>
    </source>
</evidence>
<sequence>MQTKLDEAKAELLERAARVAENSPAGGPQPTGPKGEAGLDQETLTAYLQRYYLHTAPEDLTGRDPVDVYGAAVSHYRLAENRPQGTANVRVHTPTVEENGWTCSHSVVEVVTDDMPFLVDSVTNELSRQGRGIHVVIHPQVIVRRDVTGRLLEVLGSNCEAHGSGKDAVLPHDALTESWIHVEIDRETDRGDLKQITADLLRVLSDVREAVEDWSKMRDAALRIADGLPGEPLPGDVAPSDTSEAGELLRWLAADHFTFLGYREYELTKVATEGGEEDMLSAVPGTGLGILRSDPHHDEQQRAGGPHSHLPRPASPSFNRLPADARAKAREHKLLVLTKANSRATVHRPSYLDYVGVKKFDADGNVVGERRFLGLFSSAAYTESVRRVPVVRRKVQQVLADAGFTPDSHDGRDLLQILETYPRDELFQIAAEQLRSIATSVLYLQERRRLRLYLRQEEYGRYYSALVYLPRDRYTTGVRLRLIDILKEELGGSSVDFTAWNTESVLSRLHFVVRVEPGATLRELTDADADRIEARLVEAARSWADGFAETLTAEVGEERAAELLRRYGQAFPEGYKADHNPRSAVSDLGHLEKLTVAGGDRDFELSLYEPVGAAPGERRFKIYRTGEPVSLSAVLPVLHRLGVEVVDERPYELRCSDRTTAWIYDFGLRMPERIEGDDARIRFQEAFAAVWTGAAENDNFNNLVLRAGLDWRQAMVLRAYAKYLRQAAWPFSQAYMEDTLSNNVHTTRLLVNLFEARMSPALQRAGNELIDGLLEELDGALDQVASLDEDRILRAFLTVIKATLRTNHFQRNADGTPRPYLSLKLDPQAIPELPAPRPAFEIWVYSPRVEGVHLRFGKVARGGLRWSDRREDFRTEILGLVKAQMVKNTVIVPVGAKGGFVGKRLPDPSVDRDAWLAEGIASYKTFISGLLDITDNMVGGEVVPPKDVVRHDEDDTYLVVAADKGTATFSDIANEVAQSYGFWLGDAFASGGSAGYDHKGMGITARGAWESVKRHFRELGHNTQTQDFTVVGVGDMSGDVFGNGMLLSEHIRLVAAFDHRHIFIDPAPDAAVSYAERRRLFELPRSSWADYNTELLSQGGGIHPRTAKSIPVNAHVRQALGIEQGITKMTPAELMKAILRAQVDLLWNGGIGTYVKASAESHADVGDKANDAIRVDGQDLRVKVVGEGGNLGLTQLGRIEFASNGGRINTDAIDNSAGVDTSDHEVNIKILLNSLVIDGDMTVKQRNKLLAEMTDEVGELVLRNNYAQNVALANAVEQAPSLLHAHQRIMRRLGRDGHLDRALEFLPSDRLIRERLSAGRGLTQPELAVLLAYIKITTAEELLATGLPDDPYLERLLHAYFPQALRTGFAEQVDAHALRREIITTVLVNDTVNSGGSTFLHRLREETGASLEEIVRAQAAARAIFELGSVWDAVEGLDNVVAADVQTRIRLHSRRLVERGTRWLLNNRPQPLELAGTIEFFHDGVAKVWAELPKLLKGADMEWWQSIRDELVDAGVPDELAVRVAGFSSVFPALDVVAVADRAGKEPLDVAEVYYDLGDRLHITQLMDRIIELPRADRWQSMARASIREDLYAAHAALTADILSVGNGSSTPEQRFQAWEEKNAAILSRARTTLDEIHGSDAFDLANLSVAMRTMRTLLRTHT</sequence>
<dbReference type="InterPro" id="IPR048381">
    <property type="entry name" value="GDH_C"/>
</dbReference>